<comment type="caution">
    <text evidence="1">The sequence shown here is derived from an EMBL/GenBank/DDBJ whole genome shotgun (WGS) entry which is preliminary data.</text>
</comment>
<dbReference type="AlphaFoldDB" id="A0A4R5P4B2"/>
<dbReference type="RefSeq" id="WP_078334354.1">
    <property type="nucleotide sequence ID" value="NZ_MAFQ01000006.1"/>
</dbReference>
<organism evidence="1 2">
    <name type="scientific">Mycobacteroides franklinii</name>
    <dbReference type="NCBI Taxonomy" id="948102"/>
    <lineage>
        <taxon>Bacteria</taxon>
        <taxon>Bacillati</taxon>
        <taxon>Actinomycetota</taxon>
        <taxon>Actinomycetes</taxon>
        <taxon>Mycobacteriales</taxon>
        <taxon>Mycobacteriaceae</taxon>
        <taxon>Mycobacteroides</taxon>
    </lineage>
</organism>
<dbReference type="EMBL" id="RXLR01000025">
    <property type="protein sequence ID" value="TDH17820.1"/>
    <property type="molecule type" value="Genomic_DNA"/>
</dbReference>
<dbReference type="Proteomes" id="UP000295627">
    <property type="component" value="Unassembled WGS sequence"/>
</dbReference>
<evidence type="ECO:0000313" key="1">
    <source>
        <dbReference type="EMBL" id="TDH17820.1"/>
    </source>
</evidence>
<evidence type="ECO:0000313" key="2">
    <source>
        <dbReference type="Proteomes" id="UP000295627"/>
    </source>
</evidence>
<sequence length="74" mass="8495">MAIFAATLVLLSPFALTITLSWIARRHKTFRIHLDQFRVAAPLGGTFADDRDPQRQLREMEVIRSRHLRLPPGT</sequence>
<gene>
    <name evidence="1" type="ORF">EJ571_25225</name>
</gene>
<protein>
    <submittedName>
        <fullName evidence="1">Uncharacterized protein</fullName>
    </submittedName>
</protein>
<proteinExistence type="predicted"/>
<accession>A0A4R5P4B2</accession>
<reference evidence="1 2" key="1">
    <citation type="journal article" date="2019" name="Sci. Rep.">
        <title>Extended insight into the Mycobacterium chelonae-abscessus complex through whole genome sequencing of Mycobacterium salmoniphilum outbreak and Mycobacterium salmoniphilum-like strains.</title>
        <authorList>
            <person name="Behra P.R.K."/>
            <person name="Das S."/>
            <person name="Pettersson B.M.F."/>
            <person name="Shirreff L."/>
            <person name="DuCote T."/>
            <person name="Jacobsson K.G."/>
            <person name="Ennis D.G."/>
            <person name="Kirsebom L.A."/>
        </authorList>
    </citation>
    <scope>NUCLEOTIDE SEQUENCE [LARGE SCALE GENOMIC DNA]</scope>
    <source>
        <strain evidence="1 2">DSM 45524</strain>
    </source>
</reference>
<name>A0A4R5P4B2_9MYCO</name>